<organism evidence="9 10">
    <name type="scientific">Lyngbya confervoides BDU141951</name>
    <dbReference type="NCBI Taxonomy" id="1574623"/>
    <lineage>
        <taxon>Bacteria</taxon>
        <taxon>Bacillati</taxon>
        <taxon>Cyanobacteriota</taxon>
        <taxon>Cyanophyceae</taxon>
        <taxon>Oscillatoriophycideae</taxon>
        <taxon>Oscillatoriales</taxon>
        <taxon>Microcoleaceae</taxon>
        <taxon>Lyngbya</taxon>
    </lineage>
</organism>
<dbReference type="RefSeq" id="WP_166282706.1">
    <property type="nucleotide sequence ID" value="NZ_JTHE03000077.1"/>
</dbReference>
<comment type="subcellular location">
    <subcellularLocation>
        <location evidence="1">Cell membrane</location>
        <topology evidence="1">Multi-pass membrane protein</topology>
    </subcellularLocation>
</comment>
<keyword evidence="5 7" id="KW-1133">Transmembrane helix</keyword>
<keyword evidence="10" id="KW-1185">Reference proteome</keyword>
<keyword evidence="4 7" id="KW-0812">Transmembrane</keyword>
<protein>
    <submittedName>
        <fullName evidence="9">FtsX-like permease family protein</fullName>
    </submittedName>
</protein>
<dbReference type="Proteomes" id="UP000031561">
    <property type="component" value="Unassembled WGS sequence"/>
</dbReference>
<sequence>MKALDLKLMRDLIHMRGQVLAIVLIVACGLTAMVTMMSAYESLKLSQATYYAEYRLADVFASLKRAPAAIAPRLAEIPGVIQVQTRVVVDVTLDVPGLEAPATGRIVSIPADAQPMLNDLFIRKGRYIDPSHRQEVLISEAFAAANNLELGDRLGAVINGRWEALQIVGLALSPEYVYEIRPTDIVPDNRRFGVIWMGRDALATAFDLEGAFNDVALSLSPRARLPEVLFQLDQRLQPYGGLGAYGREDQISNRFLSEEIASLRVSAVFIPMIFLGIAAFLLNIVLSRVISNQRDQIAVLKAFGYSNRAVGGHYFKLVLLITLAGGALGAALGLWLGSLITQYYTHFFQFPVLRFAGGAGVILSAIALSGGAALVGAFSSVQHAVSLPPAEAMRPAAPPQFRPTLVERWGLQGVFSASGRIIVRNLERKPVQSLLSILGIALAIAILMVGRYMGDAIHYIIDIQFRQVQREDVTLVFNEPRPARARYALAHLPGVMQAEPFRTVAARLRYEHRSHRTGLQGLDPEGELRNLLDRKLRPIALPPSGVLLTRTLGNMLGVKPGDFLTVEVLEGQRPTFTLEVMGLVDELIGVSAYMDLNALNGLMQEGQTLSGAYLTVDRQAMADLYDEVKQTPAIAGIALRQTTLDQFQETIGSSLGLFTAVLVIFACIIAFGVVYNAARIALSERGRELAILRIIGFSQTEIAVILLGEQAILTLLAIPVGFGIGWALVGLLASTYDSELYRLPFVVNRATYLFAAAVVLMAAGLSGWLIHRQLKRLDLIAVLKTRE</sequence>
<evidence type="ECO:0000256" key="7">
    <source>
        <dbReference type="SAM" id="Phobius"/>
    </source>
</evidence>
<evidence type="ECO:0000313" key="9">
    <source>
        <dbReference type="EMBL" id="MCM1983744.1"/>
    </source>
</evidence>
<feature type="transmembrane region" description="Helical" evidence="7">
    <location>
        <begin position="317"/>
        <end position="340"/>
    </location>
</feature>
<gene>
    <name evidence="9" type="ORF">QQ91_0013040</name>
</gene>
<dbReference type="Pfam" id="PF02687">
    <property type="entry name" value="FtsX"/>
    <property type="match status" value="2"/>
</dbReference>
<feature type="transmembrane region" description="Helical" evidence="7">
    <location>
        <begin position="352"/>
        <end position="378"/>
    </location>
</feature>
<evidence type="ECO:0000256" key="2">
    <source>
        <dbReference type="ARBA" id="ARBA00005236"/>
    </source>
</evidence>
<comment type="caution">
    <text evidence="9">The sequence shown here is derived from an EMBL/GenBank/DDBJ whole genome shotgun (WGS) entry which is preliminary data.</text>
</comment>
<feature type="domain" description="ABC3 transporter permease C-terminal" evidence="8">
    <location>
        <begin position="661"/>
        <end position="777"/>
    </location>
</feature>
<feature type="transmembrane region" description="Helical" evidence="7">
    <location>
        <begin position="20"/>
        <end position="40"/>
    </location>
</feature>
<dbReference type="EMBL" id="JTHE03000077">
    <property type="protein sequence ID" value="MCM1983744.1"/>
    <property type="molecule type" value="Genomic_DNA"/>
</dbReference>
<name>A0ABD4T579_9CYAN</name>
<accession>A0ABD4T579</accession>
<evidence type="ECO:0000256" key="6">
    <source>
        <dbReference type="ARBA" id="ARBA00023136"/>
    </source>
</evidence>
<dbReference type="InterPro" id="IPR003838">
    <property type="entry name" value="ABC3_permease_C"/>
</dbReference>
<comment type="similarity">
    <text evidence="2">Belongs to the ABC-4 integral membrane protein family. LolC/E subfamily.</text>
</comment>
<evidence type="ECO:0000256" key="3">
    <source>
        <dbReference type="ARBA" id="ARBA00022475"/>
    </source>
</evidence>
<feature type="domain" description="ABC3 transporter permease C-terminal" evidence="8">
    <location>
        <begin position="269"/>
        <end position="375"/>
    </location>
</feature>
<feature type="transmembrane region" description="Helical" evidence="7">
    <location>
        <begin position="711"/>
        <end position="732"/>
    </location>
</feature>
<evidence type="ECO:0000259" key="8">
    <source>
        <dbReference type="Pfam" id="PF02687"/>
    </source>
</evidence>
<proteinExistence type="inferred from homology"/>
<feature type="transmembrane region" description="Helical" evidence="7">
    <location>
        <begin position="263"/>
        <end position="286"/>
    </location>
</feature>
<dbReference type="PANTHER" id="PTHR30489:SF0">
    <property type="entry name" value="LIPOPROTEIN-RELEASING SYSTEM TRANSMEMBRANE PROTEIN LOLE"/>
    <property type="match status" value="1"/>
</dbReference>
<dbReference type="InterPro" id="IPR051447">
    <property type="entry name" value="Lipoprotein-release_system"/>
</dbReference>
<dbReference type="PANTHER" id="PTHR30489">
    <property type="entry name" value="LIPOPROTEIN-RELEASING SYSTEM TRANSMEMBRANE PROTEIN LOLE"/>
    <property type="match status" value="1"/>
</dbReference>
<evidence type="ECO:0000256" key="5">
    <source>
        <dbReference type="ARBA" id="ARBA00022989"/>
    </source>
</evidence>
<dbReference type="GO" id="GO:0005886">
    <property type="term" value="C:plasma membrane"/>
    <property type="evidence" value="ECO:0007669"/>
    <property type="project" value="UniProtKB-SubCell"/>
</dbReference>
<dbReference type="AlphaFoldDB" id="A0ABD4T579"/>
<feature type="transmembrane region" description="Helical" evidence="7">
    <location>
        <begin position="434"/>
        <end position="454"/>
    </location>
</feature>
<dbReference type="PROSITE" id="PS51257">
    <property type="entry name" value="PROKAR_LIPOPROTEIN"/>
    <property type="match status" value="1"/>
</dbReference>
<keyword evidence="3" id="KW-1003">Cell membrane</keyword>
<evidence type="ECO:0000313" key="10">
    <source>
        <dbReference type="Proteomes" id="UP000031561"/>
    </source>
</evidence>
<reference evidence="9 10" key="1">
    <citation type="journal article" date="2015" name="Genome Announc.">
        <title>Draft Genome Sequence of Filamentous Marine Cyanobacterium Lyngbya confervoides Strain BDU141951.</title>
        <authorList>
            <person name="Chandrababunaidu M.M."/>
            <person name="Sen D."/>
            <person name="Tripathy S."/>
        </authorList>
    </citation>
    <scope>NUCLEOTIDE SEQUENCE [LARGE SCALE GENOMIC DNA]</scope>
    <source>
        <strain evidence="9 10">BDU141951</strain>
    </source>
</reference>
<evidence type="ECO:0000256" key="4">
    <source>
        <dbReference type="ARBA" id="ARBA00022692"/>
    </source>
</evidence>
<evidence type="ECO:0000256" key="1">
    <source>
        <dbReference type="ARBA" id="ARBA00004651"/>
    </source>
</evidence>
<keyword evidence="6 7" id="KW-0472">Membrane</keyword>
<feature type="transmembrane region" description="Helical" evidence="7">
    <location>
        <begin position="655"/>
        <end position="678"/>
    </location>
</feature>
<feature type="transmembrane region" description="Helical" evidence="7">
    <location>
        <begin position="752"/>
        <end position="770"/>
    </location>
</feature>